<evidence type="ECO:0000256" key="1">
    <source>
        <dbReference type="ARBA" id="ARBA00022737"/>
    </source>
</evidence>
<feature type="chain" id="PRO_5020947651" description="Mannosyl-glycoprotein endo-beta-N-acetylglucosamidase-like domain-containing protein" evidence="3">
    <location>
        <begin position="24"/>
        <end position="654"/>
    </location>
</feature>
<accession>A0A4S3PRI2</accession>
<feature type="signal peptide" evidence="3">
    <location>
        <begin position="1"/>
        <end position="23"/>
    </location>
</feature>
<organism evidence="5 6">
    <name type="scientific">Bacillus timonensis</name>
    <dbReference type="NCBI Taxonomy" id="1033734"/>
    <lineage>
        <taxon>Bacteria</taxon>
        <taxon>Bacillati</taxon>
        <taxon>Bacillota</taxon>
        <taxon>Bacilli</taxon>
        <taxon>Bacillales</taxon>
        <taxon>Bacillaceae</taxon>
        <taxon>Bacillus</taxon>
    </lineage>
</organism>
<comment type="caution">
    <text evidence="5">The sequence shown here is derived from an EMBL/GenBank/DDBJ whole genome shotgun (WGS) entry which is preliminary data.</text>
</comment>
<name>A0A4S3PRI2_9BACI</name>
<dbReference type="Pfam" id="PF19127">
    <property type="entry name" value="Choline_bind_3"/>
    <property type="match status" value="3"/>
</dbReference>
<dbReference type="PROSITE" id="PS51170">
    <property type="entry name" value="CW"/>
    <property type="match status" value="9"/>
</dbReference>
<keyword evidence="3" id="KW-0732">Signal</keyword>
<feature type="repeat" description="Cell wall-binding" evidence="2">
    <location>
        <begin position="122"/>
        <end position="141"/>
    </location>
</feature>
<keyword evidence="1" id="KW-0677">Repeat</keyword>
<proteinExistence type="predicted"/>
<evidence type="ECO:0000313" key="6">
    <source>
        <dbReference type="Proteomes" id="UP000306477"/>
    </source>
</evidence>
<gene>
    <name evidence="5" type="ORF">E1I69_11380</name>
</gene>
<dbReference type="InterPro" id="IPR018337">
    <property type="entry name" value="Cell_wall/Cho-bd_repeat"/>
</dbReference>
<feature type="repeat" description="Cell wall-binding" evidence="2">
    <location>
        <begin position="266"/>
        <end position="285"/>
    </location>
</feature>
<dbReference type="Proteomes" id="UP000306477">
    <property type="component" value="Unassembled WGS sequence"/>
</dbReference>
<dbReference type="Gene3D" id="2.10.270.20">
    <property type="match status" value="1"/>
</dbReference>
<dbReference type="OrthoDB" id="9816557at2"/>
<keyword evidence="6" id="KW-1185">Reference proteome</keyword>
<dbReference type="Gene3D" id="2.10.270.10">
    <property type="entry name" value="Cholin Binding"/>
    <property type="match status" value="4"/>
</dbReference>
<dbReference type="Pfam" id="PF01473">
    <property type="entry name" value="Choline_bind_1"/>
    <property type="match status" value="4"/>
</dbReference>
<feature type="repeat" description="Cell wall-binding" evidence="2">
    <location>
        <begin position="162"/>
        <end position="181"/>
    </location>
</feature>
<feature type="domain" description="Mannosyl-glycoprotein endo-beta-N-acetylglucosamidase-like" evidence="4">
    <location>
        <begin position="449"/>
        <end position="648"/>
    </location>
</feature>
<feature type="repeat" description="Cell wall-binding" evidence="2">
    <location>
        <begin position="42"/>
        <end position="61"/>
    </location>
</feature>
<feature type="repeat" description="Cell wall-binding" evidence="2">
    <location>
        <begin position="226"/>
        <end position="245"/>
    </location>
</feature>
<feature type="repeat" description="Cell wall-binding" evidence="2">
    <location>
        <begin position="62"/>
        <end position="81"/>
    </location>
</feature>
<evidence type="ECO:0000313" key="5">
    <source>
        <dbReference type="EMBL" id="THE12297.1"/>
    </source>
</evidence>
<evidence type="ECO:0000259" key="4">
    <source>
        <dbReference type="SMART" id="SM00047"/>
    </source>
</evidence>
<dbReference type="SMART" id="SM00047">
    <property type="entry name" value="LYZ2"/>
    <property type="match status" value="1"/>
</dbReference>
<dbReference type="InterPro" id="IPR002901">
    <property type="entry name" value="MGlyc_endo_b_GlcNAc-like_dom"/>
</dbReference>
<dbReference type="GO" id="GO:0004040">
    <property type="term" value="F:amidase activity"/>
    <property type="evidence" value="ECO:0007669"/>
    <property type="project" value="InterPro"/>
</dbReference>
<feature type="repeat" description="Cell wall-binding" evidence="2">
    <location>
        <begin position="82"/>
        <end position="101"/>
    </location>
</feature>
<evidence type="ECO:0000256" key="2">
    <source>
        <dbReference type="PROSITE-ProRule" id="PRU00591"/>
    </source>
</evidence>
<dbReference type="AlphaFoldDB" id="A0A4S3PRI2"/>
<feature type="repeat" description="Cell wall-binding" evidence="2">
    <location>
        <begin position="102"/>
        <end position="121"/>
    </location>
</feature>
<dbReference type="SUPFAM" id="SSF69360">
    <property type="entry name" value="Cell wall binding repeat"/>
    <property type="match status" value="2"/>
</dbReference>
<evidence type="ECO:0000256" key="3">
    <source>
        <dbReference type="SAM" id="SignalP"/>
    </source>
</evidence>
<sequence length="654" mass="72983">MKKVFFICFVAVVTLFSANTAYAGWEKSGSSWYYKNSSGNYQSGWLYDGGTWYYLGSNGVMKTGWLYDKGTWYYLKSSGAMATGWVQVGGTWYFLNGSGAMKTGWLKQGGTWYFLHSSGAMATGWIRDGGTWYYMKGSGAMATGWLLDGNKWYYLSGSGAMQTGWLSVGGATYYLNSSGVMLTGQQVIDGKAYVFSSSGALTASKVTGWVKEGSSWNYYKSDGTKAVGWLQDGNKWYYFNSNGEMRTGWLLDGQRWYYMGASGAMVTGWATITGREYYFNPSGVMNTTNFTSGGKKYTFFASGALKSTTSYTTYSKSLDEMVSIQSKVNAQTDLYRNEPSYVHKENITLVEGNPNKGKITGKSSIYVYEGTSKDSRVVGSIKFDEKSEAEVSIKSSHGDWYEVVYGPWKNAKDNDIKYYVNPSNFSEDDFQFLSLSQNTGISASEINSKILSNSGILTGKGQSFVDGSKQYKVNELYLISHALHETGHGTSALSNGSIEVGEIEQNKYVSFQSGKAYVAEYYYDGLKWTWKVNEETNFDRSKAKNIKKTYNMFGIGAVDSAPATRGSVTAYQNGWFTPEAAIIGGAKYIGEKYIHHSTYKQDTLYKMRWNPATPGTHQYASDIGWATKQVDDLVRMYKNLDYYTLYFDVPVYKN</sequence>
<feature type="repeat" description="Cell wall-binding" evidence="2">
    <location>
        <begin position="142"/>
        <end position="161"/>
    </location>
</feature>
<reference evidence="5 6" key="1">
    <citation type="journal article" date="2019" name="Indoor Air">
        <title>Impacts of indoor surface finishes on bacterial viability.</title>
        <authorList>
            <person name="Hu J."/>
            <person name="Maamar S.B."/>
            <person name="Glawe A.J."/>
            <person name="Gottel N."/>
            <person name="Gilbert J.A."/>
            <person name="Hartmann E.M."/>
        </authorList>
    </citation>
    <scope>NUCLEOTIDE SEQUENCE [LARGE SCALE GENOMIC DNA]</scope>
    <source>
        <strain evidence="5 6">AF060A6</strain>
    </source>
</reference>
<dbReference type="EMBL" id="SLUB01000018">
    <property type="protein sequence ID" value="THE12297.1"/>
    <property type="molecule type" value="Genomic_DNA"/>
</dbReference>
<protein>
    <recommendedName>
        <fullName evidence="4">Mannosyl-glycoprotein endo-beta-N-acetylglucosamidase-like domain-containing protein</fullName>
    </recommendedName>
</protein>